<dbReference type="RefSeq" id="WP_158871826.1">
    <property type="nucleotide sequence ID" value="NZ_CP046401.1"/>
</dbReference>
<evidence type="ECO:0000259" key="2">
    <source>
        <dbReference type="Pfam" id="PF02470"/>
    </source>
</evidence>
<evidence type="ECO:0000313" key="4">
    <source>
        <dbReference type="Proteomes" id="UP000428260"/>
    </source>
</evidence>
<dbReference type="InterPro" id="IPR003399">
    <property type="entry name" value="Mce/MlaD"/>
</dbReference>
<dbReference type="InterPro" id="IPR052336">
    <property type="entry name" value="MlaD_Phospholipid_Transporter"/>
</dbReference>
<dbReference type="Pfam" id="PF02470">
    <property type="entry name" value="MlaD"/>
    <property type="match status" value="1"/>
</dbReference>
<dbReference type="PANTHER" id="PTHR33371:SF4">
    <property type="entry name" value="INTERMEMBRANE PHOSPHOLIPID TRANSPORT SYSTEM BINDING PROTEIN MLAD"/>
    <property type="match status" value="1"/>
</dbReference>
<protein>
    <submittedName>
        <fullName evidence="3">MCE family protein</fullName>
    </submittedName>
</protein>
<proteinExistence type="predicted"/>
<dbReference type="PANTHER" id="PTHR33371">
    <property type="entry name" value="INTERMEMBRANE PHOSPHOLIPID TRANSPORT SYSTEM BINDING PROTEIN MLAD-RELATED"/>
    <property type="match status" value="1"/>
</dbReference>
<dbReference type="EMBL" id="CP046401">
    <property type="protein sequence ID" value="QGY47698.1"/>
    <property type="molecule type" value="Genomic_DNA"/>
</dbReference>
<dbReference type="KEGG" id="mcos:GM418_29745"/>
<keyword evidence="1" id="KW-0812">Transmembrane</keyword>
<keyword evidence="4" id="KW-1185">Reference proteome</keyword>
<keyword evidence="1" id="KW-0472">Membrane</keyword>
<gene>
    <name evidence="3" type="ORF">GM418_29745</name>
</gene>
<name>A0A6I6K2L9_9BACT</name>
<dbReference type="Proteomes" id="UP000428260">
    <property type="component" value="Chromosome"/>
</dbReference>
<reference evidence="3 4" key="1">
    <citation type="submission" date="2019-11" db="EMBL/GenBank/DDBJ databases">
        <authorList>
            <person name="Zheng R.K."/>
            <person name="Sun C.M."/>
        </authorList>
    </citation>
    <scope>NUCLEOTIDE SEQUENCE [LARGE SCALE GENOMIC DNA]</scope>
    <source>
        <strain evidence="3 4">WC007</strain>
    </source>
</reference>
<sequence length="309" mass="33920">MKDKKNRSLKLGIMVTVGLILFLWAVYYLGSQQKLFTSSVAVKSYFNNVSGLVEGNKVRYSGITVGTVSEIKIVSDSTILVEMSIDQKTKEFIRRDSKVEINSDGLMGSKIVNILPGTAAAGSVSDEDFLQTVNPLDLQNILVEAKKVIDDGRKITGNLIEITNKINNGDGDIAVLLNDNSITTRLNEIGNQMASTSVMVNSIVAKIDNGEGDLGRLINDTTLTAEMGQVMERFNTVSMRTDSISQEIHAFSKELNTGNGVISRLVYDKEMAEHVDTVIVKANAGIEEVMEVAETIERSWIFNLFSKKK</sequence>
<evidence type="ECO:0000313" key="3">
    <source>
        <dbReference type="EMBL" id="QGY47698.1"/>
    </source>
</evidence>
<feature type="transmembrane region" description="Helical" evidence="1">
    <location>
        <begin position="12"/>
        <end position="30"/>
    </location>
</feature>
<keyword evidence="1" id="KW-1133">Transmembrane helix</keyword>
<organism evidence="3 4">
    <name type="scientific">Maribellus comscasis</name>
    <dbReference type="NCBI Taxonomy" id="2681766"/>
    <lineage>
        <taxon>Bacteria</taxon>
        <taxon>Pseudomonadati</taxon>
        <taxon>Bacteroidota</taxon>
        <taxon>Bacteroidia</taxon>
        <taxon>Marinilabiliales</taxon>
        <taxon>Prolixibacteraceae</taxon>
        <taxon>Maribellus</taxon>
    </lineage>
</organism>
<evidence type="ECO:0000256" key="1">
    <source>
        <dbReference type="SAM" id="Phobius"/>
    </source>
</evidence>
<feature type="domain" description="Mce/MlaD" evidence="2">
    <location>
        <begin position="40"/>
        <end position="117"/>
    </location>
</feature>
<dbReference type="AlphaFoldDB" id="A0A6I6K2L9"/>
<accession>A0A6I6K2L9</accession>